<organism evidence="2 3">
    <name type="scientific">Edaphochlamys debaryana</name>
    <dbReference type="NCBI Taxonomy" id="47281"/>
    <lineage>
        <taxon>Eukaryota</taxon>
        <taxon>Viridiplantae</taxon>
        <taxon>Chlorophyta</taxon>
        <taxon>core chlorophytes</taxon>
        <taxon>Chlorophyceae</taxon>
        <taxon>CS clade</taxon>
        <taxon>Chlamydomonadales</taxon>
        <taxon>Chlamydomonadales incertae sedis</taxon>
        <taxon>Edaphochlamys</taxon>
    </lineage>
</organism>
<comment type="caution">
    <text evidence="2">The sequence shown here is derived from an EMBL/GenBank/DDBJ whole genome shotgun (WGS) entry which is preliminary data.</text>
</comment>
<keyword evidence="3" id="KW-1185">Reference proteome</keyword>
<accession>A0A835XXI8</accession>
<dbReference type="PROSITE" id="PS51723">
    <property type="entry name" value="PEPTIDASE_M60"/>
    <property type="match status" value="1"/>
</dbReference>
<evidence type="ECO:0000259" key="1">
    <source>
        <dbReference type="PROSITE" id="PS51723"/>
    </source>
</evidence>
<dbReference type="SMART" id="SM01276">
    <property type="entry name" value="M60-like"/>
    <property type="match status" value="1"/>
</dbReference>
<dbReference type="Gene3D" id="3.40.390.80">
    <property type="entry name" value="Peptidase M60, enhancin-like domain 2"/>
    <property type="match status" value="1"/>
</dbReference>
<dbReference type="Gene3D" id="1.10.390.30">
    <property type="entry name" value="Peptidase M60, enhancin-like domain 3"/>
    <property type="match status" value="1"/>
</dbReference>
<sequence>MAASISGAFSRDLADLLTGISGSAYGRSATCSTYNLWSYDVYPIVLGGSSAQDAEPVAIASAPATGGRVFALGHEGLVQNAGTAGDKVDRLVMNAWRWLAQGRLVLRVAVPNSGYDGAMQRLKSAMPDVSVTTAVMDMDTFAAGGSSNVDVYLIDSYYYGYTAAHAAAIKNWLTQLSMKGLFVTGHAWAWAQSHPNANIYSDVSINKVLWPLGFSLSVRYKYGFLDAPALVPDKWPYYNALYTVTALTEQLQGGAALPSDALVPAWAAIRALFDTLPARADISSFMELAPVYTALAPLRGAAISGLPDLANLAWTKLDPPPAATMRYLTNTLQLLSNVAGPYARDPYASMWAINSPFGFPVVLSKDEGAATVAATEPAGGGRVVAFGHEAMLTGCCSAGDNYDKLSVNAFRWAANGTKTIRIATIANWMAAPIANIRVALLALKDGPTDVTTTAMTLDQFASGGSANVDVLWMDMYSEYSAVHVSAILAWIKAKPNRGIIASGQSWYWAYDHAQDSVFAARSAHKVLWPLGLAQTTQGTGATQPAPSSTAPLSWLWYNAGYSLPRIRDALKNPSAPQPGPEVYATANAGLAILTAVLPARGTPGTADIVATMDAARSTNGAVAGPKTPLEVMSTPPSAFLDVAMDAWAVRIRDLTNLKPSRSAAAYPGLPTAGAAPVNSLAVTFSANNVVTPPNSQMPSVNQATWRSTGLYAPPGKLITVKVTTPAILGKGFRVQIGAHTDDLTNKPQWKRVPVVVSSWPLVNATLTIGSPMGGLIFVTVPRDAQLGQATVTITGAVRAPRYEYGKTTPAQWRATVRSYPAPWAELDSGKLTIMVPSSLIRNMSDPDPLLKHWNAVMDAMAVLGNIPTQRYRAERFLLDTDISVGWMHAGYPIMAPDLPVVHNEMLNLAYLQNSGAWGPYHEIGHQHQWADEQFSGTGEASNNVFVVYAMNVTGVVPSRIENDVTPEKRKPIRDKYFADGANWQKDWGVFVALDTYMLLAEGFGWQFYKDLSAVYTSLTFRIGDDSARVQFYIQSGCKVSKRNLVPFFAKWGFPVMQPTRDVCGAFPAWAENPMPRLVP</sequence>
<proteinExistence type="predicted"/>
<dbReference type="InterPro" id="IPR031161">
    <property type="entry name" value="Peptidase_M60_dom"/>
</dbReference>
<protein>
    <recommendedName>
        <fullName evidence="1">Peptidase M60 domain-containing protein</fullName>
    </recommendedName>
</protein>
<feature type="domain" description="Peptidase M60" evidence="1">
    <location>
        <begin position="703"/>
        <end position="1004"/>
    </location>
</feature>
<evidence type="ECO:0000313" key="3">
    <source>
        <dbReference type="Proteomes" id="UP000612055"/>
    </source>
</evidence>
<dbReference type="PANTHER" id="PTHR15730">
    <property type="entry name" value="EXPERIMENTAL AUTOIMMUNE PROSTATITIS ANTIGEN 2-RELATED"/>
    <property type="match status" value="1"/>
</dbReference>
<dbReference type="AlphaFoldDB" id="A0A835XXI8"/>
<reference evidence="2" key="1">
    <citation type="journal article" date="2020" name="bioRxiv">
        <title>Comparative genomics of Chlamydomonas.</title>
        <authorList>
            <person name="Craig R.J."/>
            <person name="Hasan A.R."/>
            <person name="Ness R.W."/>
            <person name="Keightley P.D."/>
        </authorList>
    </citation>
    <scope>NUCLEOTIDE SEQUENCE</scope>
    <source>
        <strain evidence="2">CCAP 11/70</strain>
    </source>
</reference>
<dbReference type="EMBL" id="JAEHOE010000041">
    <property type="protein sequence ID" value="KAG2492932.1"/>
    <property type="molecule type" value="Genomic_DNA"/>
</dbReference>
<dbReference type="Gene3D" id="2.60.120.1250">
    <property type="entry name" value="Peptidase M60, enhancin-like domain 1"/>
    <property type="match status" value="1"/>
</dbReference>
<dbReference type="Pfam" id="PF17291">
    <property type="entry name" value="M60-like_N"/>
    <property type="match status" value="1"/>
</dbReference>
<dbReference type="Pfam" id="PF13402">
    <property type="entry name" value="Peptidase_M60"/>
    <property type="match status" value="1"/>
</dbReference>
<dbReference type="PANTHER" id="PTHR15730:SF5">
    <property type="entry name" value="SI:CH211-210B2.2-RELATED"/>
    <property type="match status" value="1"/>
</dbReference>
<gene>
    <name evidence="2" type="ORF">HYH03_008841</name>
</gene>
<dbReference type="OrthoDB" id="530844at2759"/>
<name>A0A835XXI8_9CHLO</name>
<dbReference type="InterPro" id="IPR051244">
    <property type="entry name" value="TCAF"/>
</dbReference>
<evidence type="ECO:0000313" key="2">
    <source>
        <dbReference type="EMBL" id="KAG2492932.1"/>
    </source>
</evidence>
<dbReference type="InterPro" id="IPR042279">
    <property type="entry name" value="Pep_M60_3"/>
</dbReference>
<dbReference type="Proteomes" id="UP000612055">
    <property type="component" value="Unassembled WGS sequence"/>
</dbReference>
<dbReference type="InterPro" id="IPR035423">
    <property type="entry name" value="M60-like_N"/>
</dbReference>